<keyword evidence="2" id="KW-1185">Reference proteome</keyword>
<dbReference type="Gene3D" id="1.10.10.10">
    <property type="entry name" value="Winged helix-like DNA-binding domain superfamily/Winged helix DNA-binding domain"/>
    <property type="match status" value="1"/>
</dbReference>
<dbReference type="InterPro" id="IPR036388">
    <property type="entry name" value="WH-like_DNA-bd_sf"/>
</dbReference>
<name>A0A9E8SLZ0_9BACT</name>
<evidence type="ECO:0000313" key="1">
    <source>
        <dbReference type="EMBL" id="WAC14160.1"/>
    </source>
</evidence>
<organism evidence="1 2">
    <name type="scientific">Dyadobacter pollutisoli</name>
    <dbReference type="NCBI Taxonomy" id="2910158"/>
    <lineage>
        <taxon>Bacteria</taxon>
        <taxon>Pseudomonadati</taxon>
        <taxon>Bacteroidota</taxon>
        <taxon>Cytophagia</taxon>
        <taxon>Cytophagales</taxon>
        <taxon>Spirosomataceae</taxon>
        <taxon>Dyadobacter</taxon>
    </lineage>
</organism>
<dbReference type="KEGG" id="dpf:ON006_09400"/>
<sequence length="198" mass="22260">MLIKQKQLEGIMSGQISLAFRKWKKLAVKEGSLLKTSIGIVKITDITETDLSQISDDDAKKAGFKDLQSLVTEMTKFEDGTVYKIGVIYQSADPRINLREQSQISDEELDLVKDKLQKLDKFSNQGNWTTKVLKAIQENPKLRAVELATKVGKEKEWLKLNVRKLKNLGLTISHEPGYTLSPLGEYVLGSLPDKSPKN</sequence>
<dbReference type="RefSeq" id="WP_244825169.1">
    <property type="nucleotide sequence ID" value="NZ_CP112998.1"/>
</dbReference>
<evidence type="ECO:0000313" key="2">
    <source>
        <dbReference type="Proteomes" id="UP001164653"/>
    </source>
</evidence>
<dbReference type="Proteomes" id="UP001164653">
    <property type="component" value="Chromosome"/>
</dbReference>
<dbReference type="SUPFAM" id="SSF46785">
    <property type="entry name" value="Winged helix' DNA-binding domain"/>
    <property type="match status" value="1"/>
</dbReference>
<dbReference type="InterPro" id="IPR036390">
    <property type="entry name" value="WH_DNA-bd_sf"/>
</dbReference>
<proteinExistence type="predicted"/>
<dbReference type="AlphaFoldDB" id="A0A9E8SLZ0"/>
<dbReference type="EMBL" id="CP112998">
    <property type="protein sequence ID" value="WAC14160.1"/>
    <property type="molecule type" value="Genomic_DNA"/>
</dbReference>
<accession>A0A9E8SLZ0</accession>
<reference evidence="1" key="1">
    <citation type="submission" date="2022-11" db="EMBL/GenBank/DDBJ databases">
        <title>Dyadobacter pollutisoli sp. nov., isolated from plastic dumped soil.</title>
        <authorList>
            <person name="Kim J.M."/>
            <person name="Kim K.R."/>
            <person name="Lee J.K."/>
            <person name="Hao L."/>
            <person name="Jeon C.O."/>
        </authorList>
    </citation>
    <scope>NUCLEOTIDE SEQUENCE</scope>
    <source>
        <strain evidence="1">U1</strain>
    </source>
</reference>
<protein>
    <recommendedName>
        <fullName evidence="3">ASCH domain-containing protein</fullName>
    </recommendedName>
</protein>
<evidence type="ECO:0008006" key="3">
    <source>
        <dbReference type="Google" id="ProtNLM"/>
    </source>
</evidence>
<gene>
    <name evidence="1" type="ORF">ON006_09400</name>
</gene>